<keyword evidence="5 6" id="KW-0472">Membrane</keyword>
<dbReference type="SUPFAM" id="SSF103473">
    <property type="entry name" value="MFS general substrate transporter"/>
    <property type="match status" value="1"/>
</dbReference>
<reference evidence="8 9" key="1">
    <citation type="submission" date="2023-11" db="EMBL/GenBank/DDBJ databases">
        <title>A Novel Polar Bacteriovorax (B. antarcticus) Isolated from the Biocrust in Antarctica.</title>
        <authorList>
            <person name="Mun W."/>
            <person name="Choi S.Y."/>
            <person name="Mitchell R.J."/>
        </authorList>
    </citation>
    <scope>NUCLEOTIDE SEQUENCE [LARGE SCALE GENOMIC DNA]</scope>
    <source>
        <strain evidence="8 9">PP10</strain>
    </source>
</reference>
<evidence type="ECO:0000256" key="5">
    <source>
        <dbReference type="ARBA" id="ARBA00023136"/>
    </source>
</evidence>
<dbReference type="PROSITE" id="PS50850">
    <property type="entry name" value="MFS"/>
    <property type="match status" value="1"/>
</dbReference>
<dbReference type="CDD" id="cd17324">
    <property type="entry name" value="MFS_NepI_like"/>
    <property type="match status" value="1"/>
</dbReference>
<comment type="caution">
    <text evidence="8">The sequence shown here is derived from an EMBL/GenBank/DDBJ whole genome shotgun (WGS) entry which is preliminary data.</text>
</comment>
<accession>A0ABU5VWQ8</accession>
<protein>
    <submittedName>
        <fullName evidence="8">MFS transporter</fullName>
    </submittedName>
</protein>
<dbReference type="InterPro" id="IPR050189">
    <property type="entry name" value="MFS_Efflux_Transporters"/>
</dbReference>
<feature type="transmembrane region" description="Helical" evidence="6">
    <location>
        <begin position="44"/>
        <end position="64"/>
    </location>
</feature>
<comment type="subcellular location">
    <subcellularLocation>
        <location evidence="1">Cell membrane</location>
        <topology evidence="1">Multi-pass membrane protein</topology>
    </subcellularLocation>
</comment>
<feature type="transmembrane region" description="Helical" evidence="6">
    <location>
        <begin position="208"/>
        <end position="231"/>
    </location>
</feature>
<dbReference type="InterPro" id="IPR011701">
    <property type="entry name" value="MFS"/>
</dbReference>
<dbReference type="PANTHER" id="PTHR43124:SF8">
    <property type="entry name" value="INNER MEMBRANE TRANSPORT PROTEIN YDHP"/>
    <property type="match status" value="1"/>
</dbReference>
<feature type="transmembrane region" description="Helical" evidence="6">
    <location>
        <begin position="9"/>
        <end position="32"/>
    </location>
</feature>
<feature type="transmembrane region" description="Helical" evidence="6">
    <location>
        <begin position="243"/>
        <end position="263"/>
    </location>
</feature>
<keyword evidence="9" id="KW-1185">Reference proteome</keyword>
<feature type="transmembrane region" description="Helical" evidence="6">
    <location>
        <begin position="76"/>
        <end position="95"/>
    </location>
</feature>
<evidence type="ECO:0000256" key="2">
    <source>
        <dbReference type="ARBA" id="ARBA00022475"/>
    </source>
</evidence>
<keyword evidence="3 6" id="KW-0812">Transmembrane</keyword>
<keyword evidence="2" id="KW-1003">Cell membrane</keyword>
<feature type="transmembrane region" description="Helical" evidence="6">
    <location>
        <begin position="362"/>
        <end position="382"/>
    </location>
</feature>
<evidence type="ECO:0000256" key="3">
    <source>
        <dbReference type="ARBA" id="ARBA00022692"/>
    </source>
</evidence>
<organism evidence="8 9">
    <name type="scientific">Bacteriovorax antarcticus</name>
    <dbReference type="NCBI Taxonomy" id="3088717"/>
    <lineage>
        <taxon>Bacteria</taxon>
        <taxon>Pseudomonadati</taxon>
        <taxon>Bdellovibrionota</taxon>
        <taxon>Bacteriovoracia</taxon>
        <taxon>Bacteriovoracales</taxon>
        <taxon>Bacteriovoracaceae</taxon>
        <taxon>Bacteriovorax</taxon>
    </lineage>
</organism>
<dbReference type="Gene3D" id="1.20.1250.20">
    <property type="entry name" value="MFS general substrate transporter like domains"/>
    <property type="match status" value="2"/>
</dbReference>
<sequence>MNKESKMPLAIYALMIGAFGIGTTEFVIMGLLPQMSENLGVSLSSAGMLVSGYALGVAIGAPILSLLSSKLPKKSALIALMAIFTIGNLVCAIAPDYWTLMIARVVTSFAHGTFFGIGSVVATSLVRPNQRAMAIALMFTGLTIANILGVPFGTWLGQMHGWRSTFWAVTTIGPIAMLALALYVPKAKEMHTNINFKDEIKAVTQPKVMISLLLTVLGFSGVFAVFTYIAPILTTISGFPEKALSPILLLFGVGLVFGNILGGKFADKKLMMTLTGSLIALTLVLIGFGLFSQYQTAAVILVFLLGVTGFATVPPLQMRALESAADAPTLASALNIAAFNLGNALGAWVGGLVLDHGPGLTGIAWAAAAISGVSILVALYSWKTDPKEATIPVLT</sequence>
<proteinExistence type="predicted"/>
<dbReference type="Pfam" id="PF07690">
    <property type="entry name" value="MFS_1"/>
    <property type="match status" value="1"/>
</dbReference>
<dbReference type="PRINTS" id="PR01035">
    <property type="entry name" value="TCRTETA"/>
</dbReference>
<evidence type="ECO:0000256" key="4">
    <source>
        <dbReference type="ARBA" id="ARBA00022989"/>
    </source>
</evidence>
<evidence type="ECO:0000256" key="6">
    <source>
        <dbReference type="SAM" id="Phobius"/>
    </source>
</evidence>
<dbReference type="PANTHER" id="PTHR43124">
    <property type="entry name" value="PURINE EFFLUX PUMP PBUE"/>
    <property type="match status" value="1"/>
</dbReference>
<feature type="transmembrane region" description="Helical" evidence="6">
    <location>
        <begin position="270"/>
        <end position="291"/>
    </location>
</feature>
<evidence type="ECO:0000256" key="1">
    <source>
        <dbReference type="ARBA" id="ARBA00004651"/>
    </source>
</evidence>
<gene>
    <name evidence="8" type="ORF">SHI21_07655</name>
</gene>
<evidence type="ECO:0000259" key="7">
    <source>
        <dbReference type="PROSITE" id="PS50850"/>
    </source>
</evidence>
<feature type="transmembrane region" description="Helical" evidence="6">
    <location>
        <begin position="166"/>
        <end position="187"/>
    </location>
</feature>
<feature type="domain" description="Major facilitator superfamily (MFS) profile" evidence="7">
    <location>
        <begin position="10"/>
        <end position="389"/>
    </location>
</feature>
<dbReference type="InterPro" id="IPR020846">
    <property type="entry name" value="MFS_dom"/>
</dbReference>
<dbReference type="InterPro" id="IPR001958">
    <property type="entry name" value="Tet-R_TetA/multi-R_MdtG-like"/>
</dbReference>
<dbReference type="EMBL" id="JAYGJQ010000001">
    <property type="protein sequence ID" value="MEA9356070.1"/>
    <property type="molecule type" value="Genomic_DNA"/>
</dbReference>
<evidence type="ECO:0000313" key="9">
    <source>
        <dbReference type="Proteomes" id="UP001302274"/>
    </source>
</evidence>
<feature type="transmembrane region" description="Helical" evidence="6">
    <location>
        <begin position="328"/>
        <end position="350"/>
    </location>
</feature>
<keyword evidence="4 6" id="KW-1133">Transmembrane helix</keyword>
<feature type="transmembrane region" description="Helical" evidence="6">
    <location>
        <begin position="134"/>
        <end position="154"/>
    </location>
</feature>
<dbReference type="InterPro" id="IPR036259">
    <property type="entry name" value="MFS_trans_sf"/>
</dbReference>
<name>A0ABU5VWQ8_9BACT</name>
<evidence type="ECO:0000313" key="8">
    <source>
        <dbReference type="EMBL" id="MEA9356070.1"/>
    </source>
</evidence>
<feature type="transmembrane region" description="Helical" evidence="6">
    <location>
        <begin position="101"/>
        <end position="122"/>
    </location>
</feature>
<feature type="transmembrane region" description="Helical" evidence="6">
    <location>
        <begin position="297"/>
        <end position="316"/>
    </location>
</feature>
<dbReference type="Proteomes" id="UP001302274">
    <property type="component" value="Unassembled WGS sequence"/>
</dbReference>